<evidence type="ECO:0000313" key="3">
    <source>
        <dbReference type="EMBL" id="CFX02516.1"/>
    </source>
</evidence>
<dbReference type="OrthoDB" id="9778453at2"/>
<dbReference type="GO" id="GO:0031125">
    <property type="term" value="P:rRNA 3'-end processing"/>
    <property type="evidence" value="ECO:0007669"/>
    <property type="project" value="TreeGrafter"/>
</dbReference>
<dbReference type="SUPFAM" id="SSF109604">
    <property type="entry name" value="HD-domain/PDEase-like"/>
    <property type="match status" value="1"/>
</dbReference>
<dbReference type="Proteomes" id="UP000045545">
    <property type="component" value="Unassembled WGS sequence"/>
</dbReference>
<dbReference type="PANTHER" id="PTHR37294">
    <property type="entry name" value="3'-5' EXORIBONUCLEASE YHAM"/>
    <property type="match status" value="1"/>
</dbReference>
<dbReference type="Pfam" id="PF01336">
    <property type="entry name" value="tRNA_anti-codon"/>
    <property type="match status" value="1"/>
</dbReference>
<dbReference type="InterPro" id="IPR003607">
    <property type="entry name" value="HD/PDEase_dom"/>
</dbReference>
<dbReference type="Pfam" id="PF01966">
    <property type="entry name" value="HD"/>
    <property type="match status" value="1"/>
</dbReference>
<sequence length="331" mass="37842">MESNKKLLTVQEIRASDQGQQVAGKFLILDKVYRKTKDGKDMHNLKLGDSSGEIDAVVWENCKLTGSLENGAVIGILGDIGNFAGKTQITAKIIKVLAEEDPHLYLKQVENRDELIERFERFLKMPEDPYISMLIQEVFSKDIKEKFFHTPAAKRIHHNYPGGLLEHTVMVADLCLKAADAYPELNRDLLLCGALLHDLAKVDEYQNGITPQYTVEGKLLGHIVMGSEMISHSITNLRSEGLDFPQRLEWMIKHMLLSHHGSLEFGSPVIPLFPEAFVLHVMDNLDAKMYVFQAKIQDKDGEEEHFTNYDSFFAQQFFTYRYQYTDDEQKD</sequence>
<keyword evidence="1" id="KW-0378">Hydrolase</keyword>
<dbReference type="RefSeq" id="WP_046494879.1">
    <property type="nucleotide sequence ID" value="NZ_CGIH01000004.1"/>
</dbReference>
<evidence type="ECO:0000259" key="2">
    <source>
        <dbReference type="SMART" id="SM00471"/>
    </source>
</evidence>
<accession>A0A0E4GC24</accession>
<dbReference type="EMBL" id="CGIH01000004">
    <property type="protein sequence ID" value="CFX02516.1"/>
    <property type="molecule type" value="Genomic_DNA"/>
</dbReference>
<feature type="domain" description="HD/PDEase" evidence="2">
    <location>
        <begin position="160"/>
        <end position="297"/>
    </location>
</feature>
<gene>
    <name evidence="3" type="ORF">243</name>
</gene>
<dbReference type="GO" id="GO:0003676">
    <property type="term" value="F:nucleic acid binding"/>
    <property type="evidence" value="ECO:0007669"/>
    <property type="project" value="InterPro"/>
</dbReference>
<protein>
    <submittedName>
        <fullName evidence="3">HD/PDEase domain</fullName>
    </submittedName>
</protein>
<dbReference type="InterPro" id="IPR004365">
    <property type="entry name" value="NA-bd_OB_tRNA"/>
</dbReference>
<dbReference type="NCBIfam" id="TIGR00277">
    <property type="entry name" value="HDIG"/>
    <property type="match status" value="1"/>
</dbReference>
<dbReference type="InterPro" id="IPR012340">
    <property type="entry name" value="NA-bd_OB-fold"/>
</dbReference>
<dbReference type="GO" id="GO:0016787">
    <property type="term" value="F:hydrolase activity"/>
    <property type="evidence" value="ECO:0007669"/>
    <property type="project" value="UniProtKB-KW"/>
</dbReference>
<dbReference type="InterPro" id="IPR006674">
    <property type="entry name" value="HD_domain"/>
</dbReference>
<organism evidence="3 4">
    <name type="scientific">Syntrophomonas zehnderi OL-4</name>
    <dbReference type="NCBI Taxonomy" id="690567"/>
    <lineage>
        <taxon>Bacteria</taxon>
        <taxon>Bacillati</taxon>
        <taxon>Bacillota</taxon>
        <taxon>Clostridia</taxon>
        <taxon>Eubacteriales</taxon>
        <taxon>Syntrophomonadaceae</taxon>
        <taxon>Syntrophomonas</taxon>
    </lineage>
</organism>
<evidence type="ECO:0000313" key="4">
    <source>
        <dbReference type="Proteomes" id="UP000045545"/>
    </source>
</evidence>
<dbReference type="Gene3D" id="1.10.3210.10">
    <property type="entry name" value="Hypothetical protein af1432"/>
    <property type="match status" value="1"/>
</dbReference>
<keyword evidence="4" id="KW-1185">Reference proteome</keyword>
<dbReference type="PANTHER" id="PTHR37294:SF1">
    <property type="entry name" value="3'-5' EXORIBONUCLEASE YHAM"/>
    <property type="match status" value="1"/>
</dbReference>
<proteinExistence type="predicted"/>
<dbReference type="InterPro" id="IPR050798">
    <property type="entry name" value="YhaM_exoribonuc/phosphodiest"/>
</dbReference>
<dbReference type="InterPro" id="IPR006675">
    <property type="entry name" value="HDIG_dom"/>
</dbReference>
<reference evidence="3 4" key="1">
    <citation type="submission" date="2015-03" db="EMBL/GenBank/DDBJ databases">
        <authorList>
            <person name="Murphy D."/>
        </authorList>
    </citation>
    <scope>NUCLEOTIDE SEQUENCE [LARGE SCALE GENOMIC DNA]</scope>
    <source>
        <strain evidence="3 4">OL-4</strain>
    </source>
</reference>
<name>A0A0E4GC24_9FIRM</name>
<dbReference type="CDD" id="cd00077">
    <property type="entry name" value="HDc"/>
    <property type="match status" value="1"/>
</dbReference>
<dbReference type="AlphaFoldDB" id="A0A0E4GC24"/>
<dbReference type="SMART" id="SM00471">
    <property type="entry name" value="HDc"/>
    <property type="match status" value="1"/>
</dbReference>
<evidence type="ECO:0000256" key="1">
    <source>
        <dbReference type="ARBA" id="ARBA00022801"/>
    </source>
</evidence>
<dbReference type="Gene3D" id="2.40.50.140">
    <property type="entry name" value="Nucleic acid-binding proteins"/>
    <property type="match status" value="1"/>
</dbReference>
<dbReference type="STRING" id="690567.243"/>